<evidence type="ECO:0000256" key="2">
    <source>
        <dbReference type="ARBA" id="ARBA00005982"/>
    </source>
</evidence>
<dbReference type="AlphaFoldDB" id="A0A7N2LDQ9"/>
<feature type="transmembrane region" description="Helical" evidence="7">
    <location>
        <begin position="62"/>
        <end position="79"/>
    </location>
</feature>
<dbReference type="GO" id="GO:0022857">
    <property type="term" value="F:transmembrane transporter activity"/>
    <property type="evidence" value="ECO:0007669"/>
    <property type="project" value="InterPro"/>
</dbReference>
<evidence type="ECO:0000256" key="5">
    <source>
        <dbReference type="ARBA" id="ARBA00023136"/>
    </source>
</evidence>
<reference evidence="8" key="2">
    <citation type="submission" date="2021-01" db="UniProtKB">
        <authorList>
            <consortium name="EnsemblPlants"/>
        </authorList>
    </citation>
    <scope>IDENTIFICATION</scope>
</reference>
<dbReference type="Gene3D" id="1.20.1250.20">
    <property type="entry name" value="MFS general substrate transporter like domains"/>
    <property type="match status" value="1"/>
</dbReference>
<evidence type="ECO:0000256" key="6">
    <source>
        <dbReference type="SAM" id="MobiDB-lite"/>
    </source>
</evidence>
<evidence type="ECO:0000256" key="7">
    <source>
        <dbReference type="SAM" id="Phobius"/>
    </source>
</evidence>
<evidence type="ECO:0000313" key="8">
    <source>
        <dbReference type="EnsemblPlants" id="QL04p005008:mrna"/>
    </source>
</evidence>
<keyword evidence="4 7" id="KW-1133">Transmembrane helix</keyword>
<dbReference type="InParanoid" id="A0A7N2LDQ9"/>
<evidence type="ECO:0000313" key="9">
    <source>
        <dbReference type="Proteomes" id="UP000594261"/>
    </source>
</evidence>
<feature type="transmembrane region" description="Helical" evidence="7">
    <location>
        <begin position="285"/>
        <end position="302"/>
    </location>
</feature>
<protein>
    <submittedName>
        <fullName evidence="8">Uncharacterized protein</fullName>
    </submittedName>
</protein>
<dbReference type="Gramene" id="QL04p005008:mrna">
    <property type="protein sequence ID" value="QL04p005008:mrna"/>
    <property type="gene ID" value="QL04p005008"/>
</dbReference>
<comment type="similarity">
    <text evidence="2">Belongs to the major facilitator superfamily. Proton-dependent oligopeptide transporter (POT/PTR) (TC 2.A.17) family.</text>
</comment>
<evidence type="ECO:0000256" key="1">
    <source>
        <dbReference type="ARBA" id="ARBA00004141"/>
    </source>
</evidence>
<dbReference type="InterPro" id="IPR000109">
    <property type="entry name" value="POT_fam"/>
</dbReference>
<dbReference type="PANTHER" id="PTHR11654">
    <property type="entry name" value="OLIGOPEPTIDE TRANSPORTER-RELATED"/>
    <property type="match status" value="1"/>
</dbReference>
<feature type="transmembrane region" description="Helical" evidence="7">
    <location>
        <begin position="6"/>
        <end position="29"/>
    </location>
</feature>
<proteinExistence type="inferred from homology"/>
<sequence length="437" mass="49454">MFHFLLQGLSLLGFSTQVGIYVGLLAVALGKSGQNPVLEAFLADQSGSREDHKDEEKIESRLNVWWGIAWSFGSIASIYQIKYATWELDFIISIVVMDASLLLFCIGFPFYYNKKPMQMRSPLNICFRVFKTKLLLQKGQSSLGEQEGSGEQDLEYGNGPGKSMDSLGRFENTGLSDSSREEESHEMPCTVKEVSEVKRLLTLVPIWTNFFACGLVKATGDSFFMEQSRNLLYSDSMGFMFILLSLIRYAIQFPFGWEKVRQKFGPLKRIGAGMSLEAQTIPMDIFFLFPQFFFLLGLMEGLGEDGLEIFVNNHIPESFSEYGSVFSGCVLGSAYFFSIPLLLLFRSWFGDTINKGHLERYFLFLAILNTILFCIYLLALSKYTHMDPSANVKSKDSEEGAKDSFKLNPYNQWGILANATTAPSRFRRGCGRSRYLH</sequence>
<accession>A0A7N2LDQ9</accession>
<dbReference type="EMBL" id="LRBV02000004">
    <property type="status" value="NOT_ANNOTATED_CDS"/>
    <property type="molecule type" value="Genomic_DNA"/>
</dbReference>
<feature type="transmembrane region" description="Helical" evidence="7">
    <location>
        <begin position="322"/>
        <end position="349"/>
    </location>
</feature>
<feature type="transmembrane region" description="Helical" evidence="7">
    <location>
        <begin position="361"/>
        <end position="379"/>
    </location>
</feature>
<dbReference type="InterPro" id="IPR036259">
    <property type="entry name" value="MFS_trans_sf"/>
</dbReference>
<evidence type="ECO:0000256" key="4">
    <source>
        <dbReference type="ARBA" id="ARBA00022989"/>
    </source>
</evidence>
<reference evidence="8 9" key="1">
    <citation type="journal article" date="2016" name="G3 (Bethesda)">
        <title>First Draft Assembly and Annotation of the Genome of a California Endemic Oak Quercus lobata Nee (Fagaceae).</title>
        <authorList>
            <person name="Sork V.L."/>
            <person name="Fitz-Gibbon S.T."/>
            <person name="Puiu D."/>
            <person name="Crepeau M."/>
            <person name="Gugger P.F."/>
            <person name="Sherman R."/>
            <person name="Stevens K."/>
            <person name="Langley C.H."/>
            <person name="Pellegrini M."/>
            <person name="Salzberg S.L."/>
        </authorList>
    </citation>
    <scope>NUCLEOTIDE SEQUENCE [LARGE SCALE GENOMIC DNA]</scope>
    <source>
        <strain evidence="8 9">cv. SW786</strain>
    </source>
</reference>
<dbReference type="GO" id="GO:0016020">
    <property type="term" value="C:membrane"/>
    <property type="evidence" value="ECO:0007669"/>
    <property type="project" value="UniProtKB-SubCell"/>
</dbReference>
<organism evidence="8 9">
    <name type="scientific">Quercus lobata</name>
    <name type="common">Valley oak</name>
    <dbReference type="NCBI Taxonomy" id="97700"/>
    <lineage>
        <taxon>Eukaryota</taxon>
        <taxon>Viridiplantae</taxon>
        <taxon>Streptophyta</taxon>
        <taxon>Embryophyta</taxon>
        <taxon>Tracheophyta</taxon>
        <taxon>Spermatophyta</taxon>
        <taxon>Magnoliopsida</taxon>
        <taxon>eudicotyledons</taxon>
        <taxon>Gunneridae</taxon>
        <taxon>Pentapetalae</taxon>
        <taxon>rosids</taxon>
        <taxon>fabids</taxon>
        <taxon>Fagales</taxon>
        <taxon>Fagaceae</taxon>
        <taxon>Quercus</taxon>
    </lineage>
</organism>
<evidence type="ECO:0000256" key="3">
    <source>
        <dbReference type="ARBA" id="ARBA00022692"/>
    </source>
</evidence>
<keyword evidence="9" id="KW-1185">Reference proteome</keyword>
<feature type="region of interest" description="Disordered" evidence="6">
    <location>
        <begin position="141"/>
        <end position="166"/>
    </location>
</feature>
<comment type="subcellular location">
    <subcellularLocation>
        <location evidence="1">Membrane</location>
        <topology evidence="1">Multi-pass membrane protein</topology>
    </subcellularLocation>
</comment>
<dbReference type="Proteomes" id="UP000594261">
    <property type="component" value="Chromosome 4"/>
</dbReference>
<dbReference type="SUPFAM" id="SSF103473">
    <property type="entry name" value="MFS general substrate transporter"/>
    <property type="match status" value="1"/>
</dbReference>
<name>A0A7N2LDQ9_QUELO</name>
<dbReference type="Pfam" id="PF00854">
    <property type="entry name" value="PTR2"/>
    <property type="match status" value="1"/>
</dbReference>
<keyword evidence="3 7" id="KW-0812">Transmembrane</keyword>
<feature type="transmembrane region" description="Helical" evidence="7">
    <location>
        <begin position="91"/>
        <end position="112"/>
    </location>
</feature>
<keyword evidence="5 7" id="KW-0472">Membrane</keyword>
<dbReference type="EnsemblPlants" id="QL04p005008:mrna">
    <property type="protein sequence ID" value="QL04p005008:mrna"/>
    <property type="gene ID" value="QL04p005008"/>
</dbReference>